<comment type="caution">
    <text evidence="1">The sequence shown here is derived from an EMBL/GenBank/DDBJ whole genome shotgun (WGS) entry which is preliminary data.</text>
</comment>
<sequence length="39" mass="4248">MKTIKGNGLSVFNCKSKSISVISVLMTSSYGIGVRTFRH</sequence>
<dbReference type="AlphaFoldDB" id="A0A9P9YZ16"/>
<dbReference type="EMBL" id="JAMKOV010000001">
    <property type="protein sequence ID" value="KAI8045746.1"/>
    <property type="molecule type" value="Genomic_DNA"/>
</dbReference>
<name>A0A9P9YZ16_9MUSC</name>
<proteinExistence type="predicted"/>
<evidence type="ECO:0000313" key="2">
    <source>
        <dbReference type="Proteomes" id="UP001059596"/>
    </source>
</evidence>
<protein>
    <submittedName>
        <fullName evidence="1">Uncharacterized protein</fullName>
    </submittedName>
</protein>
<evidence type="ECO:0000313" key="1">
    <source>
        <dbReference type="EMBL" id="KAI8045746.1"/>
    </source>
</evidence>
<reference evidence="1" key="1">
    <citation type="journal article" date="2023" name="Genome Biol. Evol.">
        <title>Long-read-based Genome Assembly of Drosophila gunungcola Reveals Fewer Chemosensory Genes in Flower-breeding Species.</title>
        <authorList>
            <person name="Negi A."/>
            <person name="Liao B.Y."/>
            <person name="Yeh S.D."/>
        </authorList>
    </citation>
    <scope>NUCLEOTIDE SEQUENCE</scope>
    <source>
        <strain evidence="1">Sukarami</strain>
    </source>
</reference>
<accession>A0A9P9YZ16</accession>
<gene>
    <name evidence="1" type="ORF">M5D96_001930</name>
</gene>
<dbReference type="Proteomes" id="UP001059596">
    <property type="component" value="Chromosome 3R"/>
</dbReference>
<organism evidence="1 2">
    <name type="scientific">Drosophila gunungcola</name>
    <name type="common">fruit fly</name>
    <dbReference type="NCBI Taxonomy" id="103775"/>
    <lineage>
        <taxon>Eukaryota</taxon>
        <taxon>Metazoa</taxon>
        <taxon>Ecdysozoa</taxon>
        <taxon>Arthropoda</taxon>
        <taxon>Hexapoda</taxon>
        <taxon>Insecta</taxon>
        <taxon>Pterygota</taxon>
        <taxon>Neoptera</taxon>
        <taxon>Endopterygota</taxon>
        <taxon>Diptera</taxon>
        <taxon>Brachycera</taxon>
        <taxon>Muscomorpha</taxon>
        <taxon>Ephydroidea</taxon>
        <taxon>Drosophilidae</taxon>
        <taxon>Drosophila</taxon>
        <taxon>Sophophora</taxon>
    </lineage>
</organism>
<keyword evidence="2" id="KW-1185">Reference proteome</keyword>